<dbReference type="CDD" id="cd01127">
    <property type="entry name" value="TrwB_TraG_TraD_VirD4"/>
    <property type="match status" value="1"/>
</dbReference>
<evidence type="ECO:0000259" key="2">
    <source>
        <dbReference type="Pfam" id="PF01935"/>
    </source>
</evidence>
<evidence type="ECO:0000256" key="1">
    <source>
        <dbReference type="SAM" id="Phobius"/>
    </source>
</evidence>
<feature type="domain" description="DUF8128" evidence="4">
    <location>
        <begin position="40"/>
        <end position="348"/>
    </location>
</feature>
<dbReference type="EMBL" id="MGIP01000014">
    <property type="protein sequence ID" value="OGM90899.1"/>
    <property type="molecule type" value="Genomic_DNA"/>
</dbReference>
<dbReference type="InterPro" id="IPR051162">
    <property type="entry name" value="T4SS_component"/>
</dbReference>
<dbReference type="InterPro" id="IPR032689">
    <property type="entry name" value="TraG-D_C"/>
</dbReference>
<accession>A0A1F8DSE5</accession>
<keyword evidence="1" id="KW-0472">Membrane</keyword>
<dbReference type="SUPFAM" id="SSF52540">
    <property type="entry name" value="P-loop containing nucleoside triphosphate hydrolases"/>
    <property type="match status" value="1"/>
</dbReference>
<dbReference type="PANTHER" id="PTHR30121">
    <property type="entry name" value="UNCHARACTERIZED PROTEIN YJGR-RELATED"/>
    <property type="match status" value="1"/>
</dbReference>
<sequence>MSDSTLFIIGLVLFILLVGIGIFLMLKRTRLIRLKKSLTRRLLLIRLPHEQPPSDRPDAFKQGINQFEQLLSIIAQLPEHTTFEAAVHHVGEEIHFYVAVQEKQVPFIQRQIEGLFKDAQVDEAKEYNIFQPNGYSIGFYLKQHEHFALPLRTYIDSENDTFSPIANTLSKLQQIGEGAALQILVRNANPQYKKAIHAIRAALKKGAAFDASASQKLFDLKEMKEQLAAKEKDPNKEKEKTIDEDTIKQVERKLSKPLLEVNVRGLVSARSQVQAESLFDTIAASLTHFETPHHNKIDAVKSRVMHKLAYQFTFREFAEDQRMVLNSEEVASLFHLPTLSTLAPKIKWLKSKDAAPPVDLPTAGTYIGDSVYRGGTQPVRISDDDRRRHVYMIGQTGTGKSALMSNMAIDDIRNGKGVCLIDPHGDLVESVLGCIPPERHRDVILFDPGNLQKPIGLNMLEYDPNRPEEKTFIVNEIQGIFNKLFTAETMGPMFEQYMRNALLLLMEDAHAPGGEPATLIEIPRIFTDDEYRQKKLARITNPVVLDFWQKEALKVTGEASLSSMAPYITSKFNNFIANDYVRPIIGQTTSSFNFRKAMDEGKILLVSLAKGRIGELNAGLLGMIIVGKLLLAAFSRVDMSESSRRDFNLYIDEFQNFTTDSISTILSEARKYRLSLTIAHQFIAQLEEKIRDSVFGNVGSIISFRVGAQDAEFLEKQFTPTFNQSDLMNIDNLQAFVKLLIKGQTSQPFNIRTPLYQKSDPHGAQQARELSNATYGSSRQQVETEILQRLRS</sequence>
<keyword evidence="1" id="KW-1133">Transmembrane helix</keyword>
<name>A0A1F8DSE5_9BACT</name>
<evidence type="ECO:0000259" key="4">
    <source>
        <dbReference type="Pfam" id="PF26449"/>
    </source>
</evidence>
<protein>
    <submittedName>
        <fullName evidence="5">Uncharacterized protein</fullName>
    </submittedName>
</protein>
<evidence type="ECO:0000313" key="5">
    <source>
        <dbReference type="EMBL" id="OGM90899.1"/>
    </source>
</evidence>
<dbReference type="Pfam" id="PF26449">
    <property type="entry name" value="DUF8128"/>
    <property type="match status" value="1"/>
</dbReference>
<dbReference type="PANTHER" id="PTHR30121:SF6">
    <property type="entry name" value="SLR6007 PROTEIN"/>
    <property type="match status" value="1"/>
</dbReference>
<dbReference type="AlphaFoldDB" id="A0A1F8DSE5"/>
<feature type="transmembrane region" description="Helical" evidence="1">
    <location>
        <begin position="6"/>
        <end position="26"/>
    </location>
</feature>
<dbReference type="InterPro" id="IPR002789">
    <property type="entry name" value="HerA_central"/>
</dbReference>
<dbReference type="InterPro" id="IPR027417">
    <property type="entry name" value="P-loop_NTPase"/>
</dbReference>
<feature type="domain" description="Helicase HerA central" evidence="2">
    <location>
        <begin position="378"/>
        <end position="430"/>
    </location>
</feature>
<organism evidence="5 6">
    <name type="scientific">Candidatus Wolfebacteria bacterium RIFCSPHIGHO2_01_FULL_48_22</name>
    <dbReference type="NCBI Taxonomy" id="1802555"/>
    <lineage>
        <taxon>Bacteria</taxon>
        <taxon>Candidatus Wolfeibacteriota</taxon>
    </lineage>
</organism>
<dbReference type="InterPro" id="IPR058441">
    <property type="entry name" value="DUF8128"/>
</dbReference>
<reference evidence="5 6" key="1">
    <citation type="journal article" date="2016" name="Nat. Commun.">
        <title>Thousands of microbial genomes shed light on interconnected biogeochemical processes in an aquifer system.</title>
        <authorList>
            <person name="Anantharaman K."/>
            <person name="Brown C.T."/>
            <person name="Hug L.A."/>
            <person name="Sharon I."/>
            <person name="Castelle C.J."/>
            <person name="Probst A.J."/>
            <person name="Thomas B.C."/>
            <person name="Singh A."/>
            <person name="Wilkins M.J."/>
            <person name="Karaoz U."/>
            <person name="Brodie E.L."/>
            <person name="Williams K.H."/>
            <person name="Hubbard S.S."/>
            <person name="Banfield J.F."/>
        </authorList>
    </citation>
    <scope>NUCLEOTIDE SEQUENCE [LARGE SCALE GENOMIC DNA]</scope>
</reference>
<keyword evidence="1" id="KW-0812">Transmembrane</keyword>
<dbReference type="Proteomes" id="UP000177029">
    <property type="component" value="Unassembled WGS sequence"/>
</dbReference>
<dbReference type="STRING" id="1802555.A2755_01700"/>
<dbReference type="Pfam" id="PF12696">
    <property type="entry name" value="TraG-D_C"/>
    <property type="match status" value="1"/>
</dbReference>
<feature type="domain" description="TraD/TraG TraM recognition site" evidence="3">
    <location>
        <begin position="648"/>
        <end position="715"/>
    </location>
</feature>
<proteinExistence type="predicted"/>
<evidence type="ECO:0000259" key="3">
    <source>
        <dbReference type="Pfam" id="PF12696"/>
    </source>
</evidence>
<comment type="caution">
    <text evidence="5">The sequence shown here is derived from an EMBL/GenBank/DDBJ whole genome shotgun (WGS) entry which is preliminary data.</text>
</comment>
<dbReference type="Gene3D" id="3.40.50.300">
    <property type="entry name" value="P-loop containing nucleotide triphosphate hydrolases"/>
    <property type="match status" value="2"/>
</dbReference>
<dbReference type="Pfam" id="PF01935">
    <property type="entry name" value="DUF87"/>
    <property type="match status" value="1"/>
</dbReference>
<evidence type="ECO:0000313" key="6">
    <source>
        <dbReference type="Proteomes" id="UP000177029"/>
    </source>
</evidence>
<gene>
    <name evidence="5" type="ORF">A2755_01700</name>
</gene>